<feature type="transmembrane region" description="Helical" evidence="6">
    <location>
        <begin position="73"/>
        <end position="95"/>
    </location>
</feature>
<evidence type="ECO:0000256" key="4">
    <source>
        <dbReference type="ARBA" id="ARBA00022989"/>
    </source>
</evidence>
<evidence type="ECO:0008006" key="8">
    <source>
        <dbReference type="Google" id="ProtNLM"/>
    </source>
</evidence>
<evidence type="ECO:0000256" key="1">
    <source>
        <dbReference type="ARBA" id="ARBA00004651"/>
    </source>
</evidence>
<dbReference type="EMBL" id="MLJW01001737">
    <property type="protein sequence ID" value="OIQ76927.1"/>
    <property type="molecule type" value="Genomic_DNA"/>
</dbReference>
<evidence type="ECO:0000256" key="6">
    <source>
        <dbReference type="SAM" id="Phobius"/>
    </source>
</evidence>
<sequence length="97" mass="10618">MYFIKEQPMKLPSVRTSTPATVAWIALLGLTTISYELGSRAPSSVLAATVLTLTLIKGQLVVNYFMGLRRVRLLWRLVMAGYLVTVGSIIALAYLSA</sequence>
<comment type="subcellular location">
    <subcellularLocation>
        <location evidence="1">Cell membrane</location>
        <topology evidence="1">Multi-pass membrane protein</topology>
    </subcellularLocation>
</comment>
<evidence type="ECO:0000313" key="7">
    <source>
        <dbReference type="EMBL" id="OIQ76927.1"/>
    </source>
</evidence>
<keyword evidence="5 6" id="KW-0472">Membrane</keyword>
<dbReference type="InterPro" id="IPR005171">
    <property type="entry name" value="Cyt_c_oxidase_su4_prok"/>
</dbReference>
<evidence type="ECO:0000256" key="3">
    <source>
        <dbReference type="ARBA" id="ARBA00022692"/>
    </source>
</evidence>
<gene>
    <name evidence="7" type="ORF">GALL_413860</name>
</gene>
<organism evidence="7">
    <name type="scientific">mine drainage metagenome</name>
    <dbReference type="NCBI Taxonomy" id="410659"/>
    <lineage>
        <taxon>unclassified sequences</taxon>
        <taxon>metagenomes</taxon>
        <taxon>ecological metagenomes</taxon>
    </lineage>
</organism>
<dbReference type="Pfam" id="PF03626">
    <property type="entry name" value="COX4_pro"/>
    <property type="match status" value="1"/>
</dbReference>
<comment type="caution">
    <text evidence="7">The sequence shown here is derived from an EMBL/GenBank/DDBJ whole genome shotgun (WGS) entry which is preliminary data.</text>
</comment>
<feature type="transmembrane region" description="Helical" evidence="6">
    <location>
        <begin position="44"/>
        <end position="66"/>
    </location>
</feature>
<keyword evidence="2" id="KW-1003">Cell membrane</keyword>
<proteinExistence type="predicted"/>
<evidence type="ECO:0000256" key="5">
    <source>
        <dbReference type="ARBA" id="ARBA00023136"/>
    </source>
</evidence>
<keyword evidence="4 6" id="KW-1133">Transmembrane helix</keyword>
<keyword evidence="3 6" id="KW-0812">Transmembrane</keyword>
<dbReference type="GO" id="GO:0005886">
    <property type="term" value="C:plasma membrane"/>
    <property type="evidence" value="ECO:0007669"/>
    <property type="project" value="UniProtKB-SubCell"/>
</dbReference>
<protein>
    <recommendedName>
        <fullName evidence="8">Cytochrome c oxidase subunit IV</fullName>
    </recommendedName>
</protein>
<reference evidence="7" key="1">
    <citation type="submission" date="2016-10" db="EMBL/GenBank/DDBJ databases">
        <title>Sequence of Gallionella enrichment culture.</title>
        <authorList>
            <person name="Poehlein A."/>
            <person name="Muehling M."/>
            <person name="Daniel R."/>
        </authorList>
    </citation>
    <scope>NUCLEOTIDE SEQUENCE</scope>
</reference>
<name>A0A1J5QAB2_9ZZZZ</name>
<accession>A0A1J5QAB2</accession>
<dbReference type="AlphaFoldDB" id="A0A1J5QAB2"/>
<feature type="transmembrane region" description="Helical" evidence="6">
    <location>
        <begin position="21"/>
        <end position="38"/>
    </location>
</feature>
<evidence type="ECO:0000256" key="2">
    <source>
        <dbReference type="ARBA" id="ARBA00022475"/>
    </source>
</evidence>